<dbReference type="EMBL" id="BPPX01000010">
    <property type="protein sequence ID" value="GJC83006.1"/>
    <property type="molecule type" value="Genomic_DNA"/>
</dbReference>
<reference evidence="1 2" key="1">
    <citation type="submission" date="2021-07" db="EMBL/GenBank/DDBJ databases">
        <title>Genome data of Colletotrichum spaethianum.</title>
        <authorList>
            <person name="Utami Y.D."/>
            <person name="Hiruma K."/>
        </authorList>
    </citation>
    <scope>NUCLEOTIDE SEQUENCE [LARGE SCALE GENOMIC DNA]</scope>
    <source>
        <strain evidence="1 2">MAFF 242679</strain>
    </source>
</reference>
<dbReference type="Proteomes" id="UP001055172">
    <property type="component" value="Unassembled WGS sequence"/>
</dbReference>
<keyword evidence="2" id="KW-1185">Reference proteome</keyword>
<sequence length="64" mass="7936">MILSRWEVLTQFDESSVAIMGKRRYRRDETRRLIPIFVVHAELRLLKILRRTWHERRNERSEGE</sequence>
<proteinExistence type="predicted"/>
<name>A0AA37LSV2_9PEZI</name>
<accession>A0AA37LSV2</accession>
<dbReference type="AlphaFoldDB" id="A0AA37LSV2"/>
<protein>
    <submittedName>
        <fullName evidence="1">Uncharacterized protein</fullName>
    </submittedName>
</protein>
<evidence type="ECO:0000313" key="2">
    <source>
        <dbReference type="Proteomes" id="UP001055172"/>
    </source>
</evidence>
<gene>
    <name evidence="1" type="ORF">ColLi_05844</name>
</gene>
<evidence type="ECO:0000313" key="1">
    <source>
        <dbReference type="EMBL" id="GJC83006.1"/>
    </source>
</evidence>
<organism evidence="1 2">
    <name type="scientific">Colletotrichum liriopes</name>
    <dbReference type="NCBI Taxonomy" id="708192"/>
    <lineage>
        <taxon>Eukaryota</taxon>
        <taxon>Fungi</taxon>
        <taxon>Dikarya</taxon>
        <taxon>Ascomycota</taxon>
        <taxon>Pezizomycotina</taxon>
        <taxon>Sordariomycetes</taxon>
        <taxon>Hypocreomycetidae</taxon>
        <taxon>Glomerellales</taxon>
        <taxon>Glomerellaceae</taxon>
        <taxon>Colletotrichum</taxon>
        <taxon>Colletotrichum spaethianum species complex</taxon>
    </lineage>
</organism>
<comment type="caution">
    <text evidence="1">The sequence shown here is derived from an EMBL/GenBank/DDBJ whole genome shotgun (WGS) entry which is preliminary data.</text>
</comment>